<proteinExistence type="predicted"/>
<feature type="transmembrane region" description="Helical" evidence="1">
    <location>
        <begin position="14"/>
        <end position="35"/>
    </location>
</feature>
<dbReference type="Proteomes" id="UP000264146">
    <property type="component" value="Chromosome"/>
</dbReference>
<reference evidence="2 5" key="3">
    <citation type="submission" date="2020-11" db="EMBL/GenBank/DDBJ databases">
        <authorList>
            <consortium name="Pathogen Informatics"/>
        </authorList>
    </citation>
    <scope>NUCLEOTIDE SEQUENCE [LARGE SCALE GENOMIC DNA]</scope>
    <source>
        <strain evidence="2 5">NCTC12218</strain>
    </source>
</reference>
<dbReference type="PANTHER" id="PTHR21180:SF32">
    <property type="entry name" value="ENDONUCLEASE_EXONUCLEASE_PHOSPHATASE FAMILY DOMAIN-CONTAINING PROTEIN 1"/>
    <property type="match status" value="1"/>
</dbReference>
<keyword evidence="6" id="KW-1185">Reference proteome</keyword>
<evidence type="ECO:0000313" key="4">
    <source>
        <dbReference type="EMBL" id="SUM88672.1"/>
    </source>
</evidence>
<dbReference type="Gene3D" id="1.10.150.280">
    <property type="entry name" value="AF1531-like domain"/>
    <property type="match status" value="1"/>
</dbReference>
<dbReference type="PANTHER" id="PTHR21180">
    <property type="entry name" value="ENDONUCLEASE/EXONUCLEASE/PHOSPHATASE FAMILY DOMAIN-CONTAINING PROTEIN 1"/>
    <property type="match status" value="1"/>
</dbReference>
<dbReference type="SUPFAM" id="SSF47781">
    <property type="entry name" value="RuvA domain 2-like"/>
    <property type="match status" value="1"/>
</dbReference>
<dbReference type="EMBL" id="POVK01000024">
    <property type="protein sequence ID" value="NHA34412.1"/>
    <property type="molecule type" value="Genomic_DNA"/>
</dbReference>
<dbReference type="Pfam" id="PF12836">
    <property type="entry name" value="HHH_3"/>
    <property type="match status" value="1"/>
</dbReference>
<evidence type="ECO:0000256" key="1">
    <source>
        <dbReference type="SAM" id="Phobius"/>
    </source>
</evidence>
<dbReference type="EMBL" id="UHEF01000001">
    <property type="protein sequence ID" value="SUM88672.1"/>
    <property type="molecule type" value="Genomic_DNA"/>
</dbReference>
<dbReference type="EMBL" id="LR962863">
    <property type="protein sequence ID" value="CAD7359605.1"/>
    <property type="molecule type" value="Genomic_DNA"/>
</dbReference>
<keyword evidence="1" id="KW-0812">Transmembrane</keyword>
<evidence type="ECO:0000313" key="2">
    <source>
        <dbReference type="EMBL" id="CAD7359605.1"/>
    </source>
</evidence>
<dbReference type="InterPro" id="IPR010994">
    <property type="entry name" value="RuvA_2-like"/>
</dbReference>
<dbReference type="GeneID" id="93789961"/>
<dbReference type="AlphaFoldDB" id="A0A7Z7VX14"/>
<gene>
    <name evidence="4" type="primary">comEA_1</name>
    <name evidence="3" type="ORF">C1O36_07760</name>
    <name evidence="4" type="ORF">NCTC12218_01262</name>
</gene>
<dbReference type="InterPro" id="IPR004509">
    <property type="entry name" value="Competence_ComEA_HhH"/>
</dbReference>
<reference evidence="4" key="2">
    <citation type="submission" date="2018-06" db="EMBL/GenBank/DDBJ databases">
        <authorList>
            <consortium name="Pathogen Informatics"/>
            <person name="Doyle S."/>
        </authorList>
    </citation>
    <scope>NUCLEOTIDE SEQUENCE [LARGE SCALE GENOMIC DNA]</scope>
    <source>
        <strain evidence="4">NCTC12218</strain>
    </source>
</reference>
<dbReference type="GO" id="GO:0015628">
    <property type="term" value="P:protein secretion by the type II secretion system"/>
    <property type="evidence" value="ECO:0007669"/>
    <property type="project" value="TreeGrafter"/>
</dbReference>
<dbReference type="GO" id="GO:0015627">
    <property type="term" value="C:type II protein secretion system complex"/>
    <property type="evidence" value="ECO:0007669"/>
    <property type="project" value="TreeGrafter"/>
</dbReference>
<organism evidence="4">
    <name type="scientific">Staphylococcus schleiferi</name>
    <dbReference type="NCBI Taxonomy" id="1295"/>
    <lineage>
        <taxon>Bacteria</taxon>
        <taxon>Bacillati</taxon>
        <taxon>Bacillota</taxon>
        <taxon>Bacilli</taxon>
        <taxon>Bacillales</taxon>
        <taxon>Staphylococcaceae</taxon>
        <taxon>Staphylococcus</taxon>
    </lineage>
</organism>
<evidence type="ECO:0000313" key="3">
    <source>
        <dbReference type="EMBL" id="NHA34412.1"/>
    </source>
</evidence>
<evidence type="ECO:0000313" key="5">
    <source>
        <dbReference type="Proteomes" id="UP000264146"/>
    </source>
</evidence>
<dbReference type="RefSeq" id="WP_016425226.1">
    <property type="nucleotide sequence ID" value="NZ_CABKRV010000001.1"/>
</dbReference>
<evidence type="ECO:0000313" key="6">
    <source>
        <dbReference type="Proteomes" id="UP000572988"/>
    </source>
</evidence>
<sequence length="212" mass="23799">MRSTQHVFDLLKHYKIHLCLCISLLIIILCSIFFFTGFDSKESKDEISLPHQSDLIESSVGKDKQSKPNEQTIPSTVIVDIKGAIKHAGTYEMKPNARIKDLLDKAQPLKNADLSTVNLAEKLRDQKMIYIPTVNDKQQVEAHAESLGKEHETSDSNQVINLNTAEEKDLTQVPGIGPSKAQTIIKYREEHNGFNAVDELKEIKGIGDKTFE</sequence>
<name>A0A7Z7VX14_STASC</name>
<dbReference type="NCBIfam" id="TIGR00426">
    <property type="entry name" value="competence protein ComEA helix-hairpin-helix repeat region"/>
    <property type="match status" value="1"/>
</dbReference>
<dbReference type="Proteomes" id="UP000572988">
    <property type="component" value="Unassembled WGS sequence"/>
</dbReference>
<reference evidence="3 6" key="1">
    <citation type="submission" date="2018-01" db="EMBL/GenBank/DDBJ databases">
        <title>Complete genome sequence of Staphylococcus Scheliferi isolated from human.</title>
        <authorList>
            <person name="Abouelkhair M.A."/>
            <person name="Bemis D.A."/>
            <person name="Kania S.A."/>
        </authorList>
    </citation>
    <scope>NUCLEOTIDE SEQUENCE [LARGE SCALE GENOMIC DNA]</scope>
    <source>
        <strain evidence="3 6">ATCC 43808</strain>
    </source>
</reference>
<protein>
    <submittedName>
        <fullName evidence="4">ComE operon protein 1</fullName>
    </submittedName>
    <submittedName>
        <fullName evidence="3">Competence protein ComEA</fullName>
    </submittedName>
</protein>
<keyword evidence="1" id="KW-0472">Membrane</keyword>
<dbReference type="InterPro" id="IPR051675">
    <property type="entry name" value="Endo/Exo/Phosphatase_dom_1"/>
</dbReference>
<keyword evidence="1" id="KW-1133">Transmembrane helix</keyword>
<accession>A0A7Z7VX14</accession>